<feature type="compositionally biased region" description="Low complexity" evidence="1">
    <location>
        <begin position="76"/>
        <end position="97"/>
    </location>
</feature>
<reference evidence="3 4" key="1">
    <citation type="submission" date="2019-03" db="EMBL/GenBank/DDBJ databases">
        <title>Sequencing 23 genomes of Wallemia ichthyophaga.</title>
        <authorList>
            <person name="Gostincar C."/>
        </authorList>
    </citation>
    <scope>NUCLEOTIDE SEQUENCE [LARGE SCALE GENOMIC DNA]</scope>
    <source>
        <strain evidence="3 4">EXF-5753</strain>
    </source>
</reference>
<dbReference type="EMBL" id="SPNW01000002">
    <property type="protein sequence ID" value="TIA93330.1"/>
    <property type="molecule type" value="Genomic_DNA"/>
</dbReference>
<feature type="signal peptide" evidence="2">
    <location>
        <begin position="1"/>
        <end position="19"/>
    </location>
</feature>
<accession>A0A4T0FY15</accession>
<evidence type="ECO:0000313" key="3">
    <source>
        <dbReference type="EMBL" id="TIA93330.1"/>
    </source>
</evidence>
<evidence type="ECO:0000256" key="2">
    <source>
        <dbReference type="SAM" id="SignalP"/>
    </source>
</evidence>
<dbReference type="AlphaFoldDB" id="A0A4T0FY15"/>
<proteinExistence type="predicted"/>
<evidence type="ECO:0000313" key="4">
    <source>
        <dbReference type="Proteomes" id="UP000310189"/>
    </source>
</evidence>
<dbReference type="Proteomes" id="UP000310189">
    <property type="component" value="Unassembled WGS sequence"/>
</dbReference>
<sequence>MNKSFILLVVALLAAIVSAQVGFKETTTTAKGKTAVDGSSAGASQRPIAESGKLSGSSISDEKETEVEEEEEDAESLSSTATATSTASNTHTTATSSPTHELSITEIVRNIDLNKNYTRALHSLSELNEQYSVKAEQVNPLLHQLNIVIDDASEQLGRFEYKNTTKINISELNNIIRYTDQKLQKEVGPAVTKADKQSTSQYQKQQLHTLNSTAAQLGDELRTSLPSIVYQQIMKLQ</sequence>
<organism evidence="3 4">
    <name type="scientific">Wallemia hederae</name>
    <dbReference type="NCBI Taxonomy" id="1540922"/>
    <lineage>
        <taxon>Eukaryota</taxon>
        <taxon>Fungi</taxon>
        <taxon>Dikarya</taxon>
        <taxon>Basidiomycota</taxon>
        <taxon>Wallemiomycotina</taxon>
        <taxon>Wallemiomycetes</taxon>
        <taxon>Wallemiales</taxon>
        <taxon>Wallemiaceae</taxon>
        <taxon>Wallemia</taxon>
    </lineage>
</organism>
<keyword evidence="2" id="KW-0732">Signal</keyword>
<gene>
    <name evidence="3" type="ORF">E3P99_00208</name>
</gene>
<evidence type="ECO:0000256" key="1">
    <source>
        <dbReference type="SAM" id="MobiDB-lite"/>
    </source>
</evidence>
<feature type="region of interest" description="Disordered" evidence="1">
    <location>
        <begin position="30"/>
        <end position="101"/>
    </location>
</feature>
<feature type="compositionally biased region" description="Acidic residues" evidence="1">
    <location>
        <begin position="63"/>
        <end position="75"/>
    </location>
</feature>
<dbReference type="OrthoDB" id="3363877at2759"/>
<comment type="caution">
    <text evidence="3">The sequence shown here is derived from an EMBL/GenBank/DDBJ whole genome shotgun (WGS) entry which is preliminary data.</text>
</comment>
<feature type="chain" id="PRO_5021011009" evidence="2">
    <location>
        <begin position="20"/>
        <end position="237"/>
    </location>
</feature>
<protein>
    <submittedName>
        <fullName evidence="3">Uncharacterized protein</fullName>
    </submittedName>
</protein>
<name>A0A4T0FY15_9BASI</name>
<keyword evidence="4" id="KW-1185">Reference proteome</keyword>